<reference evidence="1 2" key="1">
    <citation type="submission" date="2015-04" db="EMBL/GenBank/DDBJ databases">
        <title>Microcin producing Clostridium sp. JC272T.</title>
        <authorList>
            <person name="Jyothsna T."/>
            <person name="Sasikala C."/>
            <person name="Ramana C."/>
        </authorList>
    </citation>
    <scope>NUCLEOTIDE SEQUENCE [LARGE SCALE GENOMIC DNA]</scope>
    <source>
        <strain evidence="1 2">JC272</strain>
    </source>
</reference>
<dbReference type="Proteomes" id="UP000034407">
    <property type="component" value="Unassembled WGS sequence"/>
</dbReference>
<dbReference type="AlphaFoldDB" id="A0A0M3DNE1"/>
<comment type="caution">
    <text evidence="1">The sequence shown here is derived from an EMBL/GenBank/DDBJ whole genome shotgun (WGS) entry which is preliminary data.</text>
</comment>
<evidence type="ECO:0000313" key="1">
    <source>
        <dbReference type="EMBL" id="KKY02964.1"/>
    </source>
</evidence>
<dbReference type="EMBL" id="LBBT01000010">
    <property type="protein sequence ID" value="KKY02964.1"/>
    <property type="molecule type" value="Genomic_DNA"/>
</dbReference>
<evidence type="ECO:0000313" key="2">
    <source>
        <dbReference type="Proteomes" id="UP000034407"/>
    </source>
</evidence>
<dbReference type="RefSeq" id="WP_046821511.1">
    <property type="nucleotide sequence ID" value="NZ_LBBT01000010.1"/>
</dbReference>
<keyword evidence="2" id="KW-1185">Reference proteome</keyword>
<organism evidence="1 2">
    <name type="scientific">Paraclostridium benzoelyticum</name>
    <dbReference type="NCBI Taxonomy" id="1629550"/>
    <lineage>
        <taxon>Bacteria</taxon>
        <taxon>Bacillati</taxon>
        <taxon>Bacillota</taxon>
        <taxon>Clostridia</taxon>
        <taxon>Peptostreptococcales</taxon>
        <taxon>Peptostreptococcaceae</taxon>
        <taxon>Paraclostridium</taxon>
    </lineage>
</organism>
<name>A0A0M3DNE1_9FIRM</name>
<accession>A0A0M3DNE1</accession>
<gene>
    <name evidence="1" type="ORF">VN21_00335</name>
</gene>
<protein>
    <recommendedName>
        <fullName evidence="3">Single-stranded DNA-binding protein</fullName>
    </recommendedName>
</protein>
<dbReference type="PATRIC" id="fig|1629550.3.peg.23"/>
<proteinExistence type="predicted"/>
<sequence length="81" mass="9236">MLFTKEVILTGTDVKEKKDKTPYYVIHALMDNGQTCTCSYKGDIPTFNSIKSLEKYFVNFEFVTNQYGSRLDILGIAQNAK</sequence>
<evidence type="ECO:0008006" key="3">
    <source>
        <dbReference type="Google" id="ProtNLM"/>
    </source>
</evidence>